<dbReference type="Proteomes" id="UP000328092">
    <property type="component" value="Unassembled WGS sequence"/>
</dbReference>
<keyword evidence="2" id="KW-1185">Reference proteome</keyword>
<protein>
    <submittedName>
        <fullName evidence="1">Uncharacterized protein</fullName>
    </submittedName>
</protein>
<gene>
    <name evidence="1" type="ORF">CI1B_52380</name>
</gene>
<name>A0A508TJD2_9BRAD</name>
<proteinExistence type="predicted"/>
<evidence type="ECO:0000313" key="2">
    <source>
        <dbReference type="Proteomes" id="UP000328092"/>
    </source>
</evidence>
<sequence length="30" mass="3040">MGIGAVGAELGKTECVFSEIFLDGGPQLTV</sequence>
<comment type="caution">
    <text evidence="1">The sequence shown here is derived from an EMBL/GenBank/DDBJ whole genome shotgun (WGS) entry which is preliminary data.</text>
</comment>
<evidence type="ECO:0000313" key="1">
    <source>
        <dbReference type="EMBL" id="VIO74465.1"/>
    </source>
</evidence>
<reference evidence="1" key="1">
    <citation type="submission" date="2019-02" db="EMBL/GenBank/DDBJ databases">
        <authorList>
            <person name="Pothier F.J."/>
        </authorList>
    </citation>
    <scope>NUCLEOTIDE SEQUENCE</scope>
    <source>
        <strain evidence="1">CI-1B</strain>
    </source>
</reference>
<dbReference type="EMBL" id="CAADFC020000020">
    <property type="protein sequence ID" value="VIO74465.1"/>
    <property type="molecule type" value="Genomic_DNA"/>
</dbReference>
<organism evidence="1 2">
    <name type="scientific">Bradyrhizobium ivorense</name>
    <dbReference type="NCBI Taxonomy" id="2511166"/>
    <lineage>
        <taxon>Bacteria</taxon>
        <taxon>Pseudomonadati</taxon>
        <taxon>Pseudomonadota</taxon>
        <taxon>Alphaproteobacteria</taxon>
        <taxon>Hyphomicrobiales</taxon>
        <taxon>Nitrobacteraceae</taxon>
        <taxon>Bradyrhizobium</taxon>
    </lineage>
</organism>
<accession>A0A508TJD2</accession>
<dbReference type="AlphaFoldDB" id="A0A508TJD2"/>